<evidence type="ECO:0000313" key="2">
    <source>
        <dbReference type="EMBL" id="CAE6696983.1"/>
    </source>
</evidence>
<keyword evidence="1" id="KW-0175">Coiled coil</keyword>
<dbReference type="Proteomes" id="UP000672526">
    <property type="component" value="Unassembled WGS sequence"/>
</dbReference>
<reference evidence="2 3" key="1">
    <citation type="submission" date="2021-02" db="EMBL/GenBank/DDBJ databases">
        <authorList>
            <person name="Vanwijnsberghe S."/>
        </authorList>
    </citation>
    <scope>NUCLEOTIDE SEQUENCE [LARGE SCALE GENOMIC DNA]</scope>
    <source>
        <strain evidence="2 3">LMG 31837</strain>
    </source>
</reference>
<evidence type="ECO:0000313" key="3">
    <source>
        <dbReference type="Proteomes" id="UP000672526"/>
    </source>
</evidence>
<protein>
    <submittedName>
        <fullName evidence="2">Uncharacterized protein</fullName>
    </submittedName>
</protein>
<keyword evidence="3" id="KW-1185">Reference proteome</keyword>
<comment type="caution">
    <text evidence="2">The sequence shown here is derived from an EMBL/GenBank/DDBJ whole genome shotgun (WGS) entry which is preliminary data.</text>
</comment>
<gene>
    <name evidence="2" type="ORF">R69888_00516</name>
</gene>
<name>A0ABM8QH78_9BURK</name>
<proteinExistence type="predicted"/>
<accession>A0ABM8QH78</accession>
<evidence type="ECO:0000256" key="1">
    <source>
        <dbReference type="SAM" id="Coils"/>
    </source>
</evidence>
<organism evidence="2 3">
    <name type="scientific">Paraburkholderia haematera</name>
    <dbReference type="NCBI Taxonomy" id="2793077"/>
    <lineage>
        <taxon>Bacteria</taxon>
        <taxon>Pseudomonadati</taxon>
        <taxon>Pseudomonadota</taxon>
        <taxon>Betaproteobacteria</taxon>
        <taxon>Burkholderiales</taxon>
        <taxon>Burkholderiaceae</taxon>
        <taxon>Paraburkholderia</taxon>
    </lineage>
</organism>
<feature type="coiled-coil region" evidence="1">
    <location>
        <begin position="14"/>
        <end position="41"/>
    </location>
</feature>
<dbReference type="EMBL" id="CAJNBK010000001">
    <property type="protein sequence ID" value="CAE6696983.1"/>
    <property type="molecule type" value="Genomic_DNA"/>
</dbReference>
<sequence length="92" mass="10650">MYHGVVSYFYEGRINLREEQIALLKQQNESLKQVIDQQRHTQCDVQFSQIDSVKKLADIRMSQFTSSILLIGGGAVNPDDTANRYMCLRLKR</sequence>